<evidence type="ECO:0000259" key="1">
    <source>
        <dbReference type="Pfam" id="PF03625"/>
    </source>
</evidence>
<keyword evidence="3" id="KW-1185">Reference proteome</keyword>
<evidence type="ECO:0000313" key="2">
    <source>
        <dbReference type="EMBL" id="OFJ51555.1"/>
    </source>
</evidence>
<gene>
    <name evidence="2" type="ORF">BEL07_22210</name>
</gene>
<organism evidence="2 3">
    <name type="scientific">Mycolicibacterium grossiae</name>
    <dbReference type="NCBI Taxonomy" id="1552759"/>
    <lineage>
        <taxon>Bacteria</taxon>
        <taxon>Bacillati</taxon>
        <taxon>Actinomycetota</taxon>
        <taxon>Actinomycetes</taxon>
        <taxon>Mycobacteriales</taxon>
        <taxon>Mycobacteriaceae</taxon>
        <taxon>Mycolicibacterium</taxon>
    </lineage>
</organism>
<accession>A0A1E8PZ19</accession>
<sequence>MTRLDIPTGIPFDAFVAAFDREAPTLDTGPFQEILATGGDWDDVRAAMAQQATHGLVVYAKLDASPLFALAGHRVHAVEYLLGNQVIAETMFRHDPHAMLYAPLRVLLFSDEDGAAVVAIDQPSTVFGGLGHDAVAEVGAQLDGRVAELLRALGVDVTDALEDR</sequence>
<dbReference type="SUPFAM" id="SSF103247">
    <property type="entry name" value="TT1751-like"/>
    <property type="match status" value="1"/>
</dbReference>
<dbReference type="Pfam" id="PF03625">
    <property type="entry name" value="DUF302"/>
    <property type="match status" value="1"/>
</dbReference>
<dbReference type="EMBL" id="MCHX01000063">
    <property type="protein sequence ID" value="OFJ51555.1"/>
    <property type="molecule type" value="Genomic_DNA"/>
</dbReference>
<evidence type="ECO:0000313" key="3">
    <source>
        <dbReference type="Proteomes" id="UP000178953"/>
    </source>
</evidence>
<dbReference type="Proteomes" id="UP000178953">
    <property type="component" value="Unassembled WGS sequence"/>
</dbReference>
<dbReference type="OrthoDB" id="3358967at2"/>
<dbReference type="InterPro" id="IPR005180">
    <property type="entry name" value="DUF302"/>
</dbReference>
<comment type="caution">
    <text evidence="2">The sequence shown here is derived from an EMBL/GenBank/DDBJ whole genome shotgun (WGS) entry which is preliminary data.</text>
</comment>
<dbReference type="CDD" id="cd14797">
    <property type="entry name" value="DUF302"/>
    <property type="match status" value="1"/>
</dbReference>
<name>A0A1E8PZ19_9MYCO</name>
<reference evidence="2 3" key="1">
    <citation type="submission" date="2016-09" db="EMBL/GenBank/DDBJ databases">
        <title>genome sequence of Mycobacterium sp. 739 SCH.</title>
        <authorList>
            <person name="Greninger A.L."/>
            <person name="Qin X."/>
            <person name="Jerome K."/>
            <person name="Vora S."/>
            <person name="Quinn K."/>
        </authorList>
    </citation>
    <scope>NUCLEOTIDE SEQUENCE [LARGE SCALE GENOMIC DNA]</scope>
    <source>
        <strain evidence="2 3">SCH</strain>
    </source>
</reference>
<protein>
    <recommendedName>
        <fullName evidence="1">DUF302 domain-containing protein</fullName>
    </recommendedName>
</protein>
<proteinExistence type="predicted"/>
<dbReference type="AlphaFoldDB" id="A0A1E8PZ19"/>
<dbReference type="Gene3D" id="3.30.310.70">
    <property type="entry name" value="TT1751-like domain"/>
    <property type="match status" value="1"/>
</dbReference>
<feature type="domain" description="DUF302" evidence="1">
    <location>
        <begin position="81"/>
        <end position="123"/>
    </location>
</feature>
<dbReference type="InterPro" id="IPR035923">
    <property type="entry name" value="TT1751-like_sf"/>
</dbReference>